<dbReference type="PANTHER" id="PTHR12286:SF5">
    <property type="entry name" value="SACCHAROPINE DEHYDROGENASE-LIKE OXIDOREDUCTASE"/>
    <property type="match status" value="1"/>
</dbReference>
<dbReference type="GO" id="GO:0009247">
    <property type="term" value="P:glycolipid biosynthetic process"/>
    <property type="evidence" value="ECO:0007669"/>
    <property type="project" value="TreeGrafter"/>
</dbReference>
<dbReference type="GO" id="GO:0005811">
    <property type="term" value="C:lipid droplet"/>
    <property type="evidence" value="ECO:0007669"/>
    <property type="project" value="TreeGrafter"/>
</dbReference>
<evidence type="ECO:0000313" key="1">
    <source>
        <dbReference type="EMBL" id="RLM86255.1"/>
    </source>
</evidence>
<proteinExistence type="predicted"/>
<sequence length="210" mass="23051">MWAMKLPSADTTVVKRTLSTITEHPEGLPGAEETPEYAEHRKNFWSSVKPAHFGVKIASRSLVVLLRSVIMGLSIGLLANSPLGRYLLLRYPEFFSTGLFSRAGPTEEEVRSGSFKMWFVGHGYGDAARALERGGKLDKEVITEVSGPEVGYITTPIVLVQCALVLLTQRGNLPRGGVYTPGTLFGPTDLQRRLQENGMSFDVHGTRSML</sequence>
<dbReference type="PANTHER" id="PTHR12286">
    <property type="entry name" value="SACCHAROPINE DEHYDROGENASE-LIKE OXIDOREDUCTASE"/>
    <property type="match status" value="1"/>
</dbReference>
<dbReference type="GO" id="GO:0005739">
    <property type="term" value="C:mitochondrion"/>
    <property type="evidence" value="ECO:0007669"/>
    <property type="project" value="TreeGrafter"/>
</dbReference>
<dbReference type="Proteomes" id="UP000275267">
    <property type="component" value="Unassembled WGS sequence"/>
</dbReference>
<dbReference type="OrthoDB" id="10268090at2759"/>
<accession>A0A3L6QU53</accession>
<comment type="caution">
    <text evidence="1">The sequence shown here is derived from an EMBL/GenBank/DDBJ whole genome shotgun (WGS) entry which is preliminary data.</text>
</comment>
<keyword evidence="2" id="KW-1185">Reference proteome</keyword>
<dbReference type="STRING" id="4540.A0A3L6QU53"/>
<evidence type="ECO:0000313" key="2">
    <source>
        <dbReference type="Proteomes" id="UP000275267"/>
    </source>
</evidence>
<reference evidence="2" key="1">
    <citation type="journal article" date="2019" name="Nat. Commun.">
        <title>The genome of broomcorn millet.</title>
        <authorList>
            <person name="Zou C."/>
            <person name="Miki D."/>
            <person name="Li D."/>
            <person name="Tang Q."/>
            <person name="Xiao L."/>
            <person name="Rajput S."/>
            <person name="Deng P."/>
            <person name="Jia W."/>
            <person name="Huang R."/>
            <person name="Zhang M."/>
            <person name="Sun Y."/>
            <person name="Hu J."/>
            <person name="Fu X."/>
            <person name="Schnable P.S."/>
            <person name="Li F."/>
            <person name="Zhang H."/>
            <person name="Feng B."/>
            <person name="Zhu X."/>
            <person name="Liu R."/>
            <person name="Schnable J.C."/>
            <person name="Zhu J.-K."/>
            <person name="Zhang H."/>
        </authorList>
    </citation>
    <scope>NUCLEOTIDE SEQUENCE [LARGE SCALE GENOMIC DNA]</scope>
</reference>
<name>A0A3L6QU53_PANMI</name>
<protein>
    <recommendedName>
        <fullName evidence="3">Mitochondrial saccharopine dehydrogenase-like oxidoreductase</fullName>
    </recommendedName>
</protein>
<dbReference type="EMBL" id="PQIB02000011">
    <property type="protein sequence ID" value="RLM86255.1"/>
    <property type="molecule type" value="Genomic_DNA"/>
</dbReference>
<gene>
    <name evidence="1" type="ORF">C2845_PM04G31530</name>
</gene>
<dbReference type="AlphaFoldDB" id="A0A3L6QU53"/>
<dbReference type="GO" id="GO:0005886">
    <property type="term" value="C:plasma membrane"/>
    <property type="evidence" value="ECO:0007669"/>
    <property type="project" value="TreeGrafter"/>
</dbReference>
<evidence type="ECO:0008006" key="3">
    <source>
        <dbReference type="Google" id="ProtNLM"/>
    </source>
</evidence>
<organism evidence="1 2">
    <name type="scientific">Panicum miliaceum</name>
    <name type="common">Proso millet</name>
    <name type="synonym">Broomcorn millet</name>
    <dbReference type="NCBI Taxonomy" id="4540"/>
    <lineage>
        <taxon>Eukaryota</taxon>
        <taxon>Viridiplantae</taxon>
        <taxon>Streptophyta</taxon>
        <taxon>Embryophyta</taxon>
        <taxon>Tracheophyta</taxon>
        <taxon>Spermatophyta</taxon>
        <taxon>Magnoliopsida</taxon>
        <taxon>Liliopsida</taxon>
        <taxon>Poales</taxon>
        <taxon>Poaceae</taxon>
        <taxon>PACMAD clade</taxon>
        <taxon>Panicoideae</taxon>
        <taxon>Panicodae</taxon>
        <taxon>Paniceae</taxon>
        <taxon>Panicinae</taxon>
        <taxon>Panicum</taxon>
        <taxon>Panicum sect. Panicum</taxon>
    </lineage>
</organism>
<dbReference type="InterPro" id="IPR051276">
    <property type="entry name" value="Saccharopine_DH-like_oxidrdct"/>
</dbReference>